<evidence type="ECO:0000313" key="2">
    <source>
        <dbReference type="Proteomes" id="UP000694251"/>
    </source>
</evidence>
<sequence>MLKFLYKTHEIHFTYVDGVGPCCDHLEPSHCINFCHNQN</sequence>
<evidence type="ECO:0000313" key="1">
    <source>
        <dbReference type="EMBL" id="KAG7633251.1"/>
    </source>
</evidence>
<name>A0A8T2FPD5_ARASU</name>
<comment type="caution">
    <text evidence="1">The sequence shown here is derived from an EMBL/GenBank/DDBJ whole genome shotgun (WGS) entry which is preliminary data.</text>
</comment>
<dbReference type="Proteomes" id="UP000694251">
    <property type="component" value="Chromosome 3"/>
</dbReference>
<organism evidence="1 2">
    <name type="scientific">Arabidopsis suecica</name>
    <name type="common">Swedish thale-cress</name>
    <name type="synonym">Cardaminopsis suecica</name>
    <dbReference type="NCBI Taxonomy" id="45249"/>
    <lineage>
        <taxon>Eukaryota</taxon>
        <taxon>Viridiplantae</taxon>
        <taxon>Streptophyta</taxon>
        <taxon>Embryophyta</taxon>
        <taxon>Tracheophyta</taxon>
        <taxon>Spermatophyta</taxon>
        <taxon>Magnoliopsida</taxon>
        <taxon>eudicotyledons</taxon>
        <taxon>Gunneridae</taxon>
        <taxon>Pentapetalae</taxon>
        <taxon>rosids</taxon>
        <taxon>malvids</taxon>
        <taxon>Brassicales</taxon>
        <taxon>Brassicaceae</taxon>
        <taxon>Camelineae</taxon>
        <taxon>Arabidopsis</taxon>
    </lineage>
</organism>
<dbReference type="AlphaFoldDB" id="A0A8T2FPD5"/>
<reference evidence="1 2" key="1">
    <citation type="submission" date="2020-12" db="EMBL/GenBank/DDBJ databases">
        <title>Concerted genomic and epigenomic changes stabilize Arabidopsis allopolyploids.</title>
        <authorList>
            <person name="Chen Z."/>
        </authorList>
    </citation>
    <scope>NUCLEOTIDE SEQUENCE [LARGE SCALE GENOMIC DNA]</scope>
    <source>
        <strain evidence="1">As9502</strain>
        <tissue evidence="1">Leaf</tissue>
    </source>
</reference>
<proteinExistence type="predicted"/>
<accession>A0A8T2FPD5</accession>
<dbReference type="EMBL" id="JAEFBJ010000003">
    <property type="protein sequence ID" value="KAG7633251.1"/>
    <property type="molecule type" value="Genomic_DNA"/>
</dbReference>
<keyword evidence="2" id="KW-1185">Reference proteome</keyword>
<gene>
    <name evidence="1" type="ORF">ISN44_As03g035400</name>
</gene>
<protein>
    <submittedName>
        <fullName evidence="1">Uncharacterized protein</fullName>
    </submittedName>
</protein>